<dbReference type="STRING" id="158787.BSCA_2478"/>
<keyword evidence="2 4" id="KW-0012">Acyltransferase</keyword>
<evidence type="ECO:0000256" key="1">
    <source>
        <dbReference type="ARBA" id="ARBA00022679"/>
    </source>
</evidence>
<evidence type="ECO:0000313" key="4">
    <source>
        <dbReference type="EMBL" id="KFI90671.1"/>
    </source>
</evidence>
<accession>A0A087D571</accession>
<gene>
    <name evidence="4" type="ORF">BSCA_2478</name>
</gene>
<dbReference type="EC" id="2.3.1.183" evidence="4"/>
<dbReference type="RefSeq" id="WP_033519758.1">
    <property type="nucleotide sequence ID" value="NZ_CAJPMS010000009.1"/>
</dbReference>
<protein>
    <submittedName>
        <fullName evidence="4">GNAT family acetyltransferase</fullName>
        <ecNumber evidence="4">2.3.1.183</ecNumber>
    </submittedName>
</protein>
<dbReference type="PANTHER" id="PTHR43072:SF23">
    <property type="entry name" value="UPF0039 PROTEIN C11D3.02C"/>
    <property type="match status" value="1"/>
</dbReference>
<dbReference type="AlphaFoldDB" id="A0A087D571"/>
<name>A0A087D571_9BIFI</name>
<evidence type="ECO:0000313" key="5">
    <source>
        <dbReference type="Proteomes" id="UP000029033"/>
    </source>
</evidence>
<keyword evidence="1 4" id="KW-0808">Transferase</keyword>
<dbReference type="InterPro" id="IPR016181">
    <property type="entry name" value="Acyl_CoA_acyltransferase"/>
</dbReference>
<evidence type="ECO:0000256" key="2">
    <source>
        <dbReference type="ARBA" id="ARBA00023315"/>
    </source>
</evidence>
<dbReference type="PROSITE" id="PS51186">
    <property type="entry name" value="GNAT"/>
    <property type="match status" value="1"/>
</dbReference>
<proteinExistence type="predicted"/>
<dbReference type="GO" id="GO:0102971">
    <property type="term" value="F:phosphinothricin N-acetyltransferase activity"/>
    <property type="evidence" value="ECO:0007669"/>
    <property type="project" value="UniProtKB-EC"/>
</dbReference>
<dbReference type="Proteomes" id="UP000029033">
    <property type="component" value="Unassembled WGS sequence"/>
</dbReference>
<dbReference type="GeneID" id="85166053"/>
<dbReference type="InterPro" id="IPR000182">
    <property type="entry name" value="GNAT_dom"/>
</dbReference>
<dbReference type="CDD" id="cd04301">
    <property type="entry name" value="NAT_SF"/>
    <property type="match status" value="1"/>
</dbReference>
<reference evidence="4 5" key="1">
    <citation type="submission" date="2014-03" db="EMBL/GenBank/DDBJ databases">
        <title>Genomics of Bifidobacteria.</title>
        <authorList>
            <person name="Ventura M."/>
            <person name="Milani C."/>
            <person name="Lugli G.A."/>
        </authorList>
    </citation>
    <scope>NUCLEOTIDE SEQUENCE [LARGE SCALE GENOMIC DNA]</scope>
    <source>
        <strain evidence="4 5">LMG 21589</strain>
    </source>
</reference>
<dbReference type="PANTHER" id="PTHR43072">
    <property type="entry name" value="N-ACETYLTRANSFERASE"/>
    <property type="match status" value="1"/>
</dbReference>
<dbReference type="OrthoDB" id="3173333at2"/>
<evidence type="ECO:0000259" key="3">
    <source>
        <dbReference type="PROSITE" id="PS51186"/>
    </source>
</evidence>
<dbReference type="Gene3D" id="3.40.630.30">
    <property type="match status" value="1"/>
</dbReference>
<keyword evidence="5" id="KW-1185">Reference proteome</keyword>
<sequence>MPDYAIRPAADSDLAAITAIYNESVVRGGATADLEPVTLEQRRAWVEGHTPRDRYPVVVIETESDGVRRVVGFGSLSKFHPRPGYDGIAELSYYIAGAFQRQGLGTAMAGWLLGAAIRRGFTHVTAIIYADNAGSIALMRHFGFTRFGLLPDAVAATDGELHGMSYWYRAL</sequence>
<dbReference type="EMBL" id="JGZO01000030">
    <property type="protein sequence ID" value="KFI90671.1"/>
    <property type="molecule type" value="Genomic_DNA"/>
</dbReference>
<feature type="domain" description="N-acetyltransferase" evidence="3">
    <location>
        <begin position="4"/>
        <end position="171"/>
    </location>
</feature>
<dbReference type="eggNOG" id="COG1247">
    <property type="taxonomic scope" value="Bacteria"/>
</dbReference>
<dbReference type="SUPFAM" id="SSF55729">
    <property type="entry name" value="Acyl-CoA N-acyltransferases (Nat)"/>
    <property type="match status" value="1"/>
</dbReference>
<organism evidence="4 5">
    <name type="scientific">Bifidobacterium scardovii</name>
    <dbReference type="NCBI Taxonomy" id="158787"/>
    <lineage>
        <taxon>Bacteria</taxon>
        <taxon>Bacillati</taxon>
        <taxon>Actinomycetota</taxon>
        <taxon>Actinomycetes</taxon>
        <taxon>Bifidobacteriales</taxon>
        <taxon>Bifidobacteriaceae</taxon>
        <taxon>Bifidobacterium</taxon>
    </lineage>
</organism>
<comment type="caution">
    <text evidence="4">The sequence shown here is derived from an EMBL/GenBank/DDBJ whole genome shotgun (WGS) entry which is preliminary data.</text>
</comment>
<dbReference type="Pfam" id="PF13302">
    <property type="entry name" value="Acetyltransf_3"/>
    <property type="match status" value="1"/>
</dbReference>